<evidence type="ECO:0000313" key="2">
    <source>
        <dbReference type="Proteomes" id="UP000292580"/>
    </source>
</evidence>
<organism evidence="1 2">
    <name type="scientific">Methanofollis fontis</name>
    <dbReference type="NCBI Taxonomy" id="2052832"/>
    <lineage>
        <taxon>Archaea</taxon>
        <taxon>Methanobacteriati</taxon>
        <taxon>Methanobacteriota</taxon>
        <taxon>Stenosarchaea group</taxon>
        <taxon>Methanomicrobia</taxon>
        <taxon>Methanomicrobiales</taxon>
        <taxon>Methanomicrobiaceae</taxon>
        <taxon>Methanofollis</taxon>
    </lineage>
</organism>
<protein>
    <submittedName>
        <fullName evidence="1">Uncharacterized protein</fullName>
    </submittedName>
</protein>
<accession>A0A483CR04</accession>
<gene>
    <name evidence="1" type="ORF">CUJ86_02115</name>
</gene>
<dbReference type="AlphaFoldDB" id="A0A483CR04"/>
<dbReference type="OrthoDB" id="111507at2157"/>
<sequence>MKERFVVLWRRSKNAPCPYRSSDTDRSLPELLKEILPLLREGGVETEVRVEEAGNGAGIFFNDLPLDDLIAIAGGAERYCSGPSRMEELGRPDLAFDPDAPFGCVVPEILFRKAVLLALED</sequence>
<comment type="caution">
    <text evidence="1">The sequence shown here is derived from an EMBL/GenBank/DDBJ whole genome shotgun (WGS) entry which is preliminary data.</text>
</comment>
<dbReference type="RefSeq" id="WP_130645906.1">
    <property type="nucleotide sequence ID" value="NZ_PGCL01000001.1"/>
</dbReference>
<evidence type="ECO:0000313" key="1">
    <source>
        <dbReference type="EMBL" id="TAJ45543.1"/>
    </source>
</evidence>
<name>A0A483CR04_9EURY</name>
<proteinExistence type="predicted"/>
<keyword evidence="2" id="KW-1185">Reference proteome</keyword>
<reference evidence="1 2" key="1">
    <citation type="submission" date="2017-11" db="EMBL/GenBank/DDBJ databases">
        <title>Isolation and Characterization of Methanofollis Species from Methane Seep Offshore SW Taiwan.</title>
        <authorList>
            <person name="Teng N.-H."/>
            <person name="Lai M.-C."/>
            <person name="Chen S.-C."/>
        </authorList>
    </citation>
    <scope>NUCLEOTIDE SEQUENCE [LARGE SCALE GENOMIC DNA]</scope>
    <source>
        <strain evidence="1 2">FWC-SCC2</strain>
    </source>
</reference>
<dbReference type="EMBL" id="PGCL01000001">
    <property type="protein sequence ID" value="TAJ45543.1"/>
    <property type="molecule type" value="Genomic_DNA"/>
</dbReference>
<dbReference type="Proteomes" id="UP000292580">
    <property type="component" value="Unassembled WGS sequence"/>
</dbReference>